<dbReference type="Pfam" id="PF04434">
    <property type="entry name" value="SWIM"/>
    <property type="match status" value="1"/>
</dbReference>
<name>A0A1W1B9U8_9ZZZZ</name>
<evidence type="ECO:0000313" key="2">
    <source>
        <dbReference type="EMBL" id="SFV50381.1"/>
    </source>
</evidence>
<organism evidence="2">
    <name type="scientific">hydrothermal vent metagenome</name>
    <dbReference type="NCBI Taxonomy" id="652676"/>
    <lineage>
        <taxon>unclassified sequences</taxon>
        <taxon>metagenomes</taxon>
        <taxon>ecological metagenomes</taxon>
    </lineage>
</organism>
<feature type="domain" description="SWIM-type" evidence="1">
    <location>
        <begin position="61"/>
        <end position="97"/>
    </location>
</feature>
<dbReference type="GO" id="GO:0008270">
    <property type="term" value="F:zinc ion binding"/>
    <property type="evidence" value="ECO:0007669"/>
    <property type="project" value="InterPro"/>
</dbReference>
<gene>
    <name evidence="2" type="ORF">MNB_SV-6-1709</name>
</gene>
<dbReference type="PROSITE" id="PS50966">
    <property type="entry name" value="ZF_SWIM"/>
    <property type="match status" value="1"/>
</dbReference>
<dbReference type="EMBL" id="FPHC01000011">
    <property type="protein sequence ID" value="SFV50381.1"/>
    <property type="molecule type" value="Genomic_DNA"/>
</dbReference>
<proteinExistence type="predicted"/>
<accession>A0A1W1B9U8</accession>
<evidence type="ECO:0000259" key="1">
    <source>
        <dbReference type="PROSITE" id="PS50966"/>
    </source>
</evidence>
<reference evidence="2" key="1">
    <citation type="submission" date="2016-10" db="EMBL/GenBank/DDBJ databases">
        <authorList>
            <person name="de Groot N.N."/>
        </authorList>
    </citation>
    <scope>NUCLEOTIDE SEQUENCE</scope>
</reference>
<dbReference type="AlphaFoldDB" id="A0A1W1B9U8"/>
<dbReference type="InterPro" id="IPR007527">
    <property type="entry name" value="Znf_SWIM"/>
</dbReference>
<protein>
    <recommendedName>
        <fullName evidence="1">SWIM-type domain-containing protein</fullName>
    </recommendedName>
</protein>
<sequence>MEDFFITKRDILENFDSTSYSRGFSYYRDGKVLSFDIYPQKDGEADIYSRVKGSHIYTQGIEVVLDINDGSFIIESDCSCPVGYNCKHAAAVLFQVLNALQKKEQAMPKKSATDKWLDNFLDTNKKKGGETLLDQDKFLTYRVFEDSYADFNFYKSKILKSGSISKGAKISHDNLFYYYTYEWKYDYLTQSDRYSRCR</sequence>